<evidence type="ECO:0000313" key="2">
    <source>
        <dbReference type="Proteomes" id="UP001319045"/>
    </source>
</evidence>
<proteinExistence type="predicted"/>
<protein>
    <recommendedName>
        <fullName evidence="3">Aminoglycoside phosphotransferase</fullName>
    </recommendedName>
</protein>
<reference evidence="1 2" key="1">
    <citation type="journal article" date="2022" name="Int. J. Syst. Evol. Microbiol.">
        <title>Prevotella herbatica sp. nov., a plant polysaccharide-decomposing anaerobic bacterium isolated from a methanogenic reactor.</title>
        <authorList>
            <person name="Uek A."/>
            <person name="Tonouchi A."/>
            <person name="Kaku N."/>
            <person name="Ueki K."/>
        </authorList>
    </citation>
    <scope>NUCLEOTIDE SEQUENCE [LARGE SCALE GENOMIC DNA]</scope>
    <source>
        <strain evidence="1 2">WR041</strain>
    </source>
</reference>
<dbReference type="InterPro" id="IPR011009">
    <property type="entry name" value="Kinase-like_dom_sf"/>
</dbReference>
<accession>A0ABN6EGW0</accession>
<dbReference type="Pfam" id="PF06293">
    <property type="entry name" value="Kdo"/>
    <property type="match status" value="1"/>
</dbReference>
<dbReference type="RefSeq" id="WP_207155325.1">
    <property type="nucleotide sequence ID" value="NZ_AP024484.1"/>
</dbReference>
<dbReference type="EMBL" id="AP024484">
    <property type="protein sequence ID" value="BCS85167.1"/>
    <property type="molecule type" value="Genomic_DNA"/>
</dbReference>
<dbReference type="Proteomes" id="UP001319045">
    <property type="component" value="Chromosome"/>
</dbReference>
<organism evidence="1 2">
    <name type="scientific">Prevotella herbatica</name>
    <dbReference type="NCBI Taxonomy" id="2801997"/>
    <lineage>
        <taxon>Bacteria</taxon>
        <taxon>Pseudomonadati</taxon>
        <taxon>Bacteroidota</taxon>
        <taxon>Bacteroidia</taxon>
        <taxon>Bacteroidales</taxon>
        <taxon>Prevotellaceae</taxon>
        <taxon>Prevotella</taxon>
    </lineage>
</organism>
<keyword evidence="2" id="KW-1185">Reference proteome</keyword>
<evidence type="ECO:0000313" key="1">
    <source>
        <dbReference type="EMBL" id="BCS85167.1"/>
    </source>
</evidence>
<sequence length="249" mass="29357">MIRINPKYEYMRRWIENIPDIFEKEGTTIYEGRNKIKVFTTSDGQIVNVKRYHVPSGPNKFVYSWNIRKPKGQRAFEYPDIMLKKDISTPEPIALIEQRGFLNLLGFSYFISIQCDYGHTLYEMGDATPEEYEGMAIALGKFAADMHEKNVMHKDFTPGNILWKKDNQGYHFTIVDINRMYFGNIELKKGVINLTRLWGPKRFIQLLVTEYANSRHFNVDAALNIAMPARARFWQRFQKKHKLKFTLEL</sequence>
<dbReference type="Gene3D" id="1.10.510.10">
    <property type="entry name" value="Transferase(Phosphotransferase) domain 1"/>
    <property type="match status" value="1"/>
</dbReference>
<evidence type="ECO:0008006" key="3">
    <source>
        <dbReference type="Google" id="ProtNLM"/>
    </source>
</evidence>
<gene>
    <name evidence="1" type="ORF">prwr041_10600</name>
</gene>
<name>A0ABN6EGW0_9BACT</name>
<dbReference type="SUPFAM" id="SSF56112">
    <property type="entry name" value="Protein kinase-like (PK-like)"/>
    <property type="match status" value="1"/>
</dbReference>